<name>A0A174C1R8_9FIRM</name>
<dbReference type="eggNOG" id="COG0265">
    <property type="taxonomic scope" value="Bacteria"/>
</dbReference>
<sequence length="377" mass="38764">MKSFFQKLNANKSKKLAIALAVALSAATFAGCSLGSSTTPAKSSSSSAQQTQQANLDNLSDARNTPTVRAAAAVGPSVVGITNKAVARDFFNNPVESQGVGSGVIFKNDGGKSYIVTNNHVVDGASELIVSLSDGRSLPGKLVGADALTDLAVVQVDDGNLPTADFGDSDATVVGESVIAIGNPMGLEFQGSVTSGVVSALNRTLGDGDARIKLVQTDAAINPGNSGGALVNMDGKVIGINSAKIVANGVEGIGLAIPSNAVQNVISAIMEKGYVPRPYLGVSIFDQQSAARYGYQLNLKKGVYLFQVVPGGPASKAGLHKGDVITAIDGDDIKGVSDLRAKIAEHSVGDKIELTVQRGNQERKASLTLEEMPQDNR</sequence>
<dbReference type="EMBL" id="CYYU01000025">
    <property type="protein sequence ID" value="CUO07461.1"/>
    <property type="molecule type" value="Genomic_DNA"/>
</dbReference>
<dbReference type="PROSITE" id="PS51257">
    <property type="entry name" value="PROKAR_LIPOPROTEIN"/>
    <property type="match status" value="1"/>
</dbReference>
<evidence type="ECO:0000313" key="7">
    <source>
        <dbReference type="Proteomes" id="UP000095546"/>
    </source>
</evidence>
<dbReference type="PANTHER" id="PTHR43343">
    <property type="entry name" value="PEPTIDASE S12"/>
    <property type="match status" value="1"/>
</dbReference>
<reference evidence="6 7" key="1">
    <citation type="submission" date="2015-09" db="EMBL/GenBank/DDBJ databases">
        <authorList>
            <consortium name="Pathogen Informatics"/>
        </authorList>
    </citation>
    <scope>NUCLEOTIDE SEQUENCE [LARGE SCALE GENOMIC DNA]</scope>
    <source>
        <strain evidence="6 7">2789STDY5608828</strain>
    </source>
</reference>
<keyword evidence="7" id="KW-1185">Reference proteome</keyword>
<feature type="domain" description="PDZ" evidence="5">
    <location>
        <begin position="281"/>
        <end position="360"/>
    </location>
</feature>
<dbReference type="InterPro" id="IPR009003">
    <property type="entry name" value="Peptidase_S1_PA"/>
</dbReference>
<dbReference type="InterPro" id="IPR036034">
    <property type="entry name" value="PDZ_sf"/>
</dbReference>
<dbReference type="SUPFAM" id="SSF50156">
    <property type="entry name" value="PDZ domain-like"/>
    <property type="match status" value="1"/>
</dbReference>
<dbReference type="STRING" id="187979.ERS852385_02067"/>
<organism evidence="6 7">
    <name type="scientific">Mitsuokella jalaludinii</name>
    <dbReference type="NCBI Taxonomy" id="187979"/>
    <lineage>
        <taxon>Bacteria</taxon>
        <taxon>Bacillati</taxon>
        <taxon>Bacillota</taxon>
        <taxon>Negativicutes</taxon>
        <taxon>Selenomonadales</taxon>
        <taxon>Selenomonadaceae</taxon>
        <taxon>Mitsuokella</taxon>
    </lineage>
</organism>
<gene>
    <name evidence="6" type="primary">htrA_2</name>
    <name evidence="6" type="ORF">ERS852385_02067</name>
</gene>
<dbReference type="InterPro" id="IPR043504">
    <property type="entry name" value="Peptidase_S1_PA_chymotrypsin"/>
</dbReference>
<dbReference type="Gene3D" id="2.40.10.10">
    <property type="entry name" value="Trypsin-like serine proteases"/>
    <property type="match status" value="2"/>
</dbReference>
<evidence type="ECO:0000256" key="3">
    <source>
        <dbReference type="ARBA" id="ARBA00022801"/>
    </source>
</evidence>
<dbReference type="Pfam" id="PF13365">
    <property type="entry name" value="Trypsin_2"/>
    <property type="match status" value="1"/>
</dbReference>
<keyword evidence="4" id="KW-0732">Signal</keyword>
<comment type="similarity">
    <text evidence="1">Belongs to the peptidase S1C family.</text>
</comment>
<keyword evidence="3" id="KW-0378">Hydrolase</keyword>
<dbReference type="Gene3D" id="2.30.42.10">
    <property type="match status" value="1"/>
</dbReference>
<dbReference type="OrthoDB" id="9758917at2"/>
<dbReference type="Pfam" id="PF13180">
    <property type="entry name" value="PDZ_2"/>
    <property type="match status" value="1"/>
</dbReference>
<protein>
    <submittedName>
        <fullName evidence="6">Putative serine protease HtrA</fullName>
    </submittedName>
</protein>
<dbReference type="SUPFAM" id="SSF50494">
    <property type="entry name" value="Trypsin-like serine proteases"/>
    <property type="match status" value="1"/>
</dbReference>
<dbReference type="PANTHER" id="PTHR43343:SF3">
    <property type="entry name" value="PROTEASE DO-LIKE 8, CHLOROPLASTIC"/>
    <property type="match status" value="1"/>
</dbReference>
<dbReference type="RefSeq" id="WP_055162830.1">
    <property type="nucleotide sequence ID" value="NZ_CABIWZ010000025.1"/>
</dbReference>
<dbReference type="InterPro" id="IPR051201">
    <property type="entry name" value="Chloro_Bact_Ser_Proteases"/>
</dbReference>
<evidence type="ECO:0000256" key="2">
    <source>
        <dbReference type="ARBA" id="ARBA00022670"/>
    </source>
</evidence>
<dbReference type="AlphaFoldDB" id="A0A174C1R8"/>
<dbReference type="InterPro" id="IPR001940">
    <property type="entry name" value="Peptidase_S1C"/>
</dbReference>
<feature type="chain" id="PRO_5038599085" evidence="4">
    <location>
        <begin position="31"/>
        <end position="377"/>
    </location>
</feature>
<accession>A0A174C1R8</accession>
<dbReference type="GO" id="GO:0004252">
    <property type="term" value="F:serine-type endopeptidase activity"/>
    <property type="evidence" value="ECO:0007669"/>
    <property type="project" value="InterPro"/>
</dbReference>
<dbReference type="SMART" id="SM00228">
    <property type="entry name" value="PDZ"/>
    <property type="match status" value="1"/>
</dbReference>
<proteinExistence type="inferred from homology"/>
<keyword evidence="2 6" id="KW-0645">Protease</keyword>
<dbReference type="InterPro" id="IPR001478">
    <property type="entry name" value="PDZ"/>
</dbReference>
<evidence type="ECO:0000256" key="1">
    <source>
        <dbReference type="ARBA" id="ARBA00010541"/>
    </source>
</evidence>
<dbReference type="Proteomes" id="UP000095546">
    <property type="component" value="Unassembled WGS sequence"/>
</dbReference>
<evidence type="ECO:0000256" key="4">
    <source>
        <dbReference type="SAM" id="SignalP"/>
    </source>
</evidence>
<dbReference type="GO" id="GO:0006508">
    <property type="term" value="P:proteolysis"/>
    <property type="evidence" value="ECO:0007669"/>
    <property type="project" value="UniProtKB-KW"/>
</dbReference>
<evidence type="ECO:0000313" key="6">
    <source>
        <dbReference type="EMBL" id="CUO07461.1"/>
    </source>
</evidence>
<evidence type="ECO:0000259" key="5">
    <source>
        <dbReference type="PROSITE" id="PS50106"/>
    </source>
</evidence>
<feature type="signal peptide" evidence="4">
    <location>
        <begin position="1"/>
        <end position="30"/>
    </location>
</feature>
<dbReference type="PROSITE" id="PS50106">
    <property type="entry name" value="PDZ"/>
    <property type="match status" value="1"/>
</dbReference>
<dbReference type="PRINTS" id="PR00834">
    <property type="entry name" value="PROTEASES2C"/>
</dbReference>